<feature type="transmembrane region" description="Helical" evidence="2">
    <location>
        <begin position="12"/>
        <end position="30"/>
    </location>
</feature>
<dbReference type="Pfam" id="PF13727">
    <property type="entry name" value="CoA_binding_3"/>
    <property type="match status" value="1"/>
</dbReference>
<dbReference type="InterPro" id="IPR029063">
    <property type="entry name" value="SAM-dependent_MTases_sf"/>
</dbReference>
<dbReference type="RefSeq" id="WP_122905298.1">
    <property type="nucleotide sequence ID" value="NZ_RHHS01000032.1"/>
</dbReference>
<dbReference type="AlphaFoldDB" id="A0A3M8AYV9"/>
<feature type="transmembrane region" description="Helical" evidence="2">
    <location>
        <begin position="108"/>
        <end position="129"/>
    </location>
</feature>
<evidence type="ECO:0000256" key="1">
    <source>
        <dbReference type="ARBA" id="ARBA00007430"/>
    </source>
</evidence>
<reference evidence="4 5" key="1">
    <citation type="submission" date="2018-10" db="EMBL/GenBank/DDBJ databases">
        <title>Phylogenomics of Brevibacillus.</title>
        <authorList>
            <person name="Dunlap C."/>
        </authorList>
    </citation>
    <scope>NUCLEOTIDE SEQUENCE [LARGE SCALE GENOMIC DNA]</scope>
    <source>
        <strain evidence="4 5">DSM 100115</strain>
    </source>
</reference>
<evidence type="ECO:0000313" key="5">
    <source>
        <dbReference type="Proteomes" id="UP000268829"/>
    </source>
</evidence>
<dbReference type="Proteomes" id="UP000268829">
    <property type="component" value="Unassembled WGS sequence"/>
</dbReference>
<accession>A0A3M8AYV9</accession>
<dbReference type="PANTHER" id="PTHR43318:SF1">
    <property type="entry name" value="POLYSACCHARIDE BIOSYNTHESIS PROTEIN EPSC-RELATED"/>
    <property type="match status" value="1"/>
</dbReference>
<protein>
    <submittedName>
        <fullName evidence="4">Polysaccharide biosynthesis protein</fullName>
    </submittedName>
</protein>
<keyword evidence="5" id="KW-1185">Reference proteome</keyword>
<dbReference type="PANTHER" id="PTHR43318">
    <property type="entry name" value="UDP-N-ACETYLGLUCOSAMINE 4,6-DEHYDRATASE"/>
    <property type="match status" value="1"/>
</dbReference>
<dbReference type="SUPFAM" id="SSF53335">
    <property type="entry name" value="S-adenosyl-L-methionine-dependent methyltransferases"/>
    <property type="match status" value="1"/>
</dbReference>
<dbReference type="InterPro" id="IPR003869">
    <property type="entry name" value="Polysac_CapD-like"/>
</dbReference>
<feature type="domain" description="Polysaccharide biosynthesis protein CapD-like" evidence="3">
    <location>
        <begin position="286"/>
        <end position="568"/>
    </location>
</feature>
<dbReference type="Gene3D" id="3.40.50.720">
    <property type="entry name" value="NAD(P)-binding Rossmann-like Domain"/>
    <property type="match status" value="2"/>
</dbReference>
<dbReference type="InterPro" id="IPR036291">
    <property type="entry name" value="NAD(P)-bd_dom_sf"/>
</dbReference>
<organism evidence="4 5">
    <name type="scientific">Brevibacillus gelatini</name>
    <dbReference type="NCBI Taxonomy" id="1655277"/>
    <lineage>
        <taxon>Bacteria</taxon>
        <taxon>Bacillati</taxon>
        <taxon>Bacillota</taxon>
        <taxon>Bacilli</taxon>
        <taxon>Bacillales</taxon>
        <taxon>Paenibacillaceae</taxon>
        <taxon>Brevibacillus</taxon>
    </lineage>
</organism>
<evidence type="ECO:0000259" key="3">
    <source>
        <dbReference type="Pfam" id="PF02719"/>
    </source>
</evidence>
<feature type="transmembrane region" description="Helical" evidence="2">
    <location>
        <begin position="75"/>
        <end position="96"/>
    </location>
</feature>
<keyword evidence="2" id="KW-0472">Membrane</keyword>
<feature type="transmembrane region" description="Helical" evidence="2">
    <location>
        <begin position="42"/>
        <end position="63"/>
    </location>
</feature>
<dbReference type="EMBL" id="RHHS01000032">
    <property type="protein sequence ID" value="RNB55805.1"/>
    <property type="molecule type" value="Genomic_DNA"/>
</dbReference>
<dbReference type="OrthoDB" id="9803111at2"/>
<evidence type="ECO:0000256" key="2">
    <source>
        <dbReference type="SAM" id="Phobius"/>
    </source>
</evidence>
<gene>
    <name evidence="4" type="ORF">EDM57_13710</name>
</gene>
<evidence type="ECO:0000313" key="4">
    <source>
        <dbReference type="EMBL" id="RNB55805.1"/>
    </source>
</evidence>
<keyword evidence="2" id="KW-1133">Transmembrane helix</keyword>
<comment type="caution">
    <text evidence="4">The sequence shown here is derived from an EMBL/GenBank/DDBJ whole genome shotgun (WGS) entry which is preliminary data.</text>
</comment>
<dbReference type="CDD" id="cd05237">
    <property type="entry name" value="UDP_invert_4-6DH_SDR_e"/>
    <property type="match status" value="1"/>
</dbReference>
<dbReference type="PROSITE" id="PS51257">
    <property type="entry name" value="PROKAR_LIPOPROTEIN"/>
    <property type="match status" value="1"/>
</dbReference>
<name>A0A3M8AYV9_9BACL</name>
<keyword evidence="2" id="KW-0812">Transmembrane</keyword>
<sequence>MSYRKRRFWLSLSDAGIIGIAVWLACLVRFDFSFTEISDYQPVYLIVGHVLFVLAGMHAAELYRPVYRYVSANELVSIVKATSLSILVLSFCWNNLGQWLFVSARIPLSLFLLTWMFVLMGMTGSRFVWKWWKEEREKRSQDRRRTLIVGAGSAGVLVAREMRQSPLSEQRPIAFIDDEPGKQNLRVYGLPVVGKREDIPRIVQRQAISDIVIAMPSASRQTIRDIFDICKTTRASVKILPHVSDILNGKISMSMIRNVRLEDLLGREPVELDLDEISNYLQHQVVLVTGAGGSIGSELCRQIARFGPAKLLLLGNEENGIFEISLELGRLFPELATVSLIADIRDRQRMAAIMGEYRPAVIFHAAAHKHVPLMEQNPSEALKNNILGTKNVAECALEAEAKHFILISTDKAVNPTSVMGATKRVAELLIQGYNRFGHTRFAAVRFGNVLGSRGSVVPIFLDQIRAGGPVTITHPDMERFFMTIPEAAQLVIQAGALAQGGEIFVLDMGKPVKIVDMAMDLIRLAGLEPGKDIPIVYTGIRSGEKLYEELLTAEEELTSTCHDRIFIGKPLDFSWSELMTAISRLEQLAKKGGMVEDDPAIIEILQGIIPNYQSSSQPKEEAKPVPYSVATG</sequence>
<proteinExistence type="inferred from homology"/>
<comment type="similarity">
    <text evidence="1">Belongs to the polysaccharide synthase family.</text>
</comment>
<dbReference type="Pfam" id="PF02719">
    <property type="entry name" value="Polysacc_synt_2"/>
    <property type="match status" value="1"/>
</dbReference>
<dbReference type="InterPro" id="IPR051203">
    <property type="entry name" value="Polysaccharide_Synthase-Rel"/>
</dbReference>
<dbReference type="SUPFAM" id="SSF51735">
    <property type="entry name" value="NAD(P)-binding Rossmann-fold domains"/>
    <property type="match status" value="1"/>
</dbReference>